<evidence type="ECO:0000259" key="9">
    <source>
        <dbReference type="PROSITE" id="PS01124"/>
    </source>
</evidence>
<name>A0A3D9JSK5_9BACL</name>
<keyword evidence="12" id="KW-1185">Reference proteome</keyword>
<dbReference type="GO" id="GO:0000160">
    <property type="term" value="P:phosphorelay signal transduction system"/>
    <property type="evidence" value="ECO:0007669"/>
    <property type="project" value="UniProtKB-KW"/>
</dbReference>
<dbReference type="PANTHER" id="PTHR42713:SF3">
    <property type="entry name" value="TRANSCRIPTIONAL REGULATORY PROTEIN HPTR"/>
    <property type="match status" value="1"/>
</dbReference>
<evidence type="ECO:0000256" key="4">
    <source>
        <dbReference type="ARBA" id="ARBA00023012"/>
    </source>
</evidence>
<feature type="domain" description="HTH araC/xylS-type" evidence="9">
    <location>
        <begin position="422"/>
        <end position="520"/>
    </location>
</feature>
<dbReference type="GO" id="GO:0005737">
    <property type="term" value="C:cytoplasm"/>
    <property type="evidence" value="ECO:0007669"/>
    <property type="project" value="UniProtKB-SubCell"/>
</dbReference>
<protein>
    <submittedName>
        <fullName evidence="11">Two-component system response regulator YesN</fullName>
    </submittedName>
</protein>
<evidence type="ECO:0000259" key="10">
    <source>
        <dbReference type="PROSITE" id="PS50110"/>
    </source>
</evidence>
<dbReference type="SUPFAM" id="SSF52172">
    <property type="entry name" value="CheY-like"/>
    <property type="match status" value="1"/>
</dbReference>
<dbReference type="InterPro" id="IPR051552">
    <property type="entry name" value="HptR"/>
</dbReference>
<dbReference type="InterPro" id="IPR041522">
    <property type="entry name" value="CdaR_GGDEF"/>
</dbReference>
<accession>A0A3D9JSK5</accession>
<dbReference type="SMART" id="SM00448">
    <property type="entry name" value="REC"/>
    <property type="match status" value="1"/>
</dbReference>
<dbReference type="Pfam" id="PF00072">
    <property type="entry name" value="Response_reg"/>
    <property type="match status" value="1"/>
</dbReference>
<dbReference type="GO" id="GO:0003700">
    <property type="term" value="F:DNA-binding transcription factor activity"/>
    <property type="evidence" value="ECO:0007669"/>
    <property type="project" value="InterPro"/>
</dbReference>
<dbReference type="EMBL" id="QRDZ01000012">
    <property type="protein sequence ID" value="RED76406.1"/>
    <property type="molecule type" value="Genomic_DNA"/>
</dbReference>
<keyword evidence="2" id="KW-0963">Cytoplasm</keyword>
<dbReference type="InterPro" id="IPR001789">
    <property type="entry name" value="Sig_transdc_resp-reg_receiver"/>
</dbReference>
<keyword evidence="7" id="KW-0804">Transcription</keyword>
<dbReference type="PROSITE" id="PS01124">
    <property type="entry name" value="HTH_ARAC_FAMILY_2"/>
    <property type="match status" value="1"/>
</dbReference>
<dbReference type="Pfam" id="PF12833">
    <property type="entry name" value="HTH_18"/>
    <property type="match status" value="1"/>
</dbReference>
<evidence type="ECO:0000256" key="7">
    <source>
        <dbReference type="ARBA" id="ARBA00023163"/>
    </source>
</evidence>
<dbReference type="PRINTS" id="PR00032">
    <property type="entry name" value="HTHARAC"/>
</dbReference>
<keyword evidence="3 8" id="KW-0597">Phosphoprotein</keyword>
<dbReference type="PROSITE" id="PS00041">
    <property type="entry name" value="HTH_ARAC_FAMILY_1"/>
    <property type="match status" value="1"/>
</dbReference>
<sequence>MHTVLIVDDDAMIVRGLEQFVDWGELGFNIVGTARDGEEGMEAIRKLQPEVVLTDIQMPYKDGLAMIEDCLRDGLSPHFVVLTGFNEFEYARRALKSRVSDYLLKPVEEQELIAVMGGIRTQIERTAKTKEDWNVLQSAVSESFSFVREKLVRELATGEISPSSIEDERLVYYNIRLADERYQVALLQGEAQLLGDDKLQEFMTSALEKRGIRLHLARGDAIGTMLLGGERDMERDVTEGLADISGKVKEWLGLTLTFGVSESGVLTELKELYRQAELALQHKMFRGGGSVIAYGTIPEESGEYSPVPQEHARRLLAAVSENDEAGVLSELDDFFGEIRRSGSLPSHDVYRTCSELLYEVRKALSEMGLAVDKLVGEDVSSSDKMRRHDTLEGLCDWLATILQRVRAHFDRSFEHTGGEQLDNIILYMRTHYADNIDLDVISKKFFIDPSYFCKVFKKKTGETYLHYLTQIRIDKACQLLSNPSSKVYEIASLVGYEDQRYFSQVFRKHTGMTPSDYQKSKTKN</sequence>
<gene>
    <name evidence="11" type="ORF">DFP98_112124</name>
</gene>
<evidence type="ECO:0000256" key="3">
    <source>
        <dbReference type="ARBA" id="ARBA00022553"/>
    </source>
</evidence>
<dbReference type="GO" id="GO:0043565">
    <property type="term" value="F:sequence-specific DNA binding"/>
    <property type="evidence" value="ECO:0007669"/>
    <property type="project" value="InterPro"/>
</dbReference>
<dbReference type="InterPro" id="IPR011006">
    <property type="entry name" value="CheY-like_superfamily"/>
</dbReference>
<feature type="modified residue" description="4-aspartylphosphate" evidence="8">
    <location>
        <position position="55"/>
    </location>
</feature>
<dbReference type="PANTHER" id="PTHR42713">
    <property type="entry name" value="HISTIDINE KINASE-RELATED"/>
    <property type="match status" value="1"/>
</dbReference>
<dbReference type="InterPro" id="IPR018062">
    <property type="entry name" value="HTH_AraC-typ_CS"/>
</dbReference>
<reference evidence="11 12" key="1">
    <citation type="submission" date="2018-07" db="EMBL/GenBank/DDBJ databases">
        <title>Genomic Encyclopedia of Type Strains, Phase III (KMG-III): the genomes of soil and plant-associated and newly described type strains.</title>
        <authorList>
            <person name="Whitman W."/>
        </authorList>
    </citation>
    <scope>NUCLEOTIDE SEQUENCE [LARGE SCALE GENOMIC DNA]</scope>
    <source>
        <strain evidence="11 12">CECT 7287</strain>
    </source>
</reference>
<dbReference type="OrthoDB" id="342399at2"/>
<dbReference type="RefSeq" id="WP_116061696.1">
    <property type="nucleotide sequence ID" value="NZ_QRDZ01000012.1"/>
</dbReference>
<keyword evidence="4" id="KW-0902">Two-component regulatory system</keyword>
<dbReference type="SMART" id="SM00342">
    <property type="entry name" value="HTH_ARAC"/>
    <property type="match status" value="1"/>
</dbReference>
<keyword evidence="6" id="KW-0238">DNA-binding</keyword>
<evidence type="ECO:0000313" key="11">
    <source>
        <dbReference type="EMBL" id="RED76406.1"/>
    </source>
</evidence>
<evidence type="ECO:0000256" key="1">
    <source>
        <dbReference type="ARBA" id="ARBA00004496"/>
    </source>
</evidence>
<dbReference type="AlphaFoldDB" id="A0A3D9JSK5"/>
<evidence type="ECO:0000313" key="12">
    <source>
        <dbReference type="Proteomes" id="UP000256977"/>
    </source>
</evidence>
<feature type="domain" description="Response regulatory" evidence="10">
    <location>
        <begin position="3"/>
        <end position="120"/>
    </location>
</feature>
<evidence type="ECO:0000256" key="5">
    <source>
        <dbReference type="ARBA" id="ARBA00023015"/>
    </source>
</evidence>
<dbReference type="Gene3D" id="1.10.10.60">
    <property type="entry name" value="Homeodomain-like"/>
    <property type="match status" value="2"/>
</dbReference>
<comment type="caution">
    <text evidence="11">The sequence shown here is derived from an EMBL/GenBank/DDBJ whole genome shotgun (WGS) entry which is preliminary data.</text>
</comment>
<dbReference type="PROSITE" id="PS50110">
    <property type="entry name" value="RESPONSE_REGULATORY"/>
    <property type="match status" value="1"/>
</dbReference>
<dbReference type="Gene3D" id="3.40.50.2300">
    <property type="match status" value="1"/>
</dbReference>
<keyword evidence="5" id="KW-0805">Transcription regulation</keyword>
<dbReference type="InterPro" id="IPR009057">
    <property type="entry name" value="Homeodomain-like_sf"/>
</dbReference>
<evidence type="ECO:0000256" key="6">
    <source>
        <dbReference type="ARBA" id="ARBA00023125"/>
    </source>
</evidence>
<dbReference type="InterPro" id="IPR020449">
    <property type="entry name" value="Tscrpt_reg_AraC-type_HTH"/>
</dbReference>
<dbReference type="Proteomes" id="UP000256977">
    <property type="component" value="Unassembled WGS sequence"/>
</dbReference>
<dbReference type="InterPro" id="IPR018060">
    <property type="entry name" value="HTH_AraC"/>
</dbReference>
<organism evidence="11 12">
    <name type="scientific">Cohnella phaseoli</name>
    <dbReference type="NCBI Taxonomy" id="456490"/>
    <lineage>
        <taxon>Bacteria</taxon>
        <taxon>Bacillati</taxon>
        <taxon>Bacillota</taxon>
        <taxon>Bacilli</taxon>
        <taxon>Bacillales</taxon>
        <taxon>Paenibacillaceae</taxon>
        <taxon>Cohnella</taxon>
    </lineage>
</organism>
<evidence type="ECO:0000256" key="2">
    <source>
        <dbReference type="ARBA" id="ARBA00022490"/>
    </source>
</evidence>
<dbReference type="CDD" id="cd17536">
    <property type="entry name" value="REC_YesN-like"/>
    <property type="match status" value="1"/>
</dbReference>
<dbReference type="SUPFAM" id="SSF46689">
    <property type="entry name" value="Homeodomain-like"/>
    <property type="match status" value="2"/>
</dbReference>
<proteinExistence type="predicted"/>
<evidence type="ECO:0000256" key="8">
    <source>
        <dbReference type="PROSITE-ProRule" id="PRU00169"/>
    </source>
</evidence>
<comment type="subcellular location">
    <subcellularLocation>
        <location evidence="1">Cytoplasm</location>
    </subcellularLocation>
</comment>
<dbReference type="Pfam" id="PF17853">
    <property type="entry name" value="GGDEF_2"/>
    <property type="match status" value="1"/>
</dbReference>